<organism evidence="1 2">
    <name type="scientific">Mycobacterium phage Cornie</name>
    <dbReference type="NCBI Taxonomy" id="2704043"/>
    <lineage>
        <taxon>Viruses</taxon>
        <taxon>Duplodnaviria</taxon>
        <taxon>Heunggongvirae</taxon>
        <taxon>Uroviricota</taxon>
        <taxon>Caudoviricetes</taxon>
        <taxon>Gracegardnervirinae</taxon>
        <taxon>Cornievirus</taxon>
        <taxon>Cornievirus cornie</taxon>
        <taxon>Mycobacterium virus Cornie</taxon>
    </lineage>
</organism>
<keyword evidence="2" id="KW-1185">Reference proteome</keyword>
<evidence type="ECO:0008006" key="3">
    <source>
        <dbReference type="Google" id="ProtNLM"/>
    </source>
</evidence>
<proteinExistence type="predicted"/>
<sequence length="132" mass="14725">MTEDAPDAEDFVICWLQPEQRAAVERNTNDVVVVVTRISGPDCPEEGTDDPVIQLDWYGHSATEAKQLSTTGHRRMTLQAVTLDNVTLSDGSTANADYVRTLIKPFRMSFPGDELVRYTARYQLGLSYVTVD</sequence>
<evidence type="ECO:0000313" key="2">
    <source>
        <dbReference type="Proteomes" id="UP000503444"/>
    </source>
</evidence>
<gene>
    <name evidence="1" type="primary">11</name>
    <name evidence="1" type="ORF">SEA_CORNIE_11</name>
</gene>
<dbReference type="RefSeq" id="YP_009856197.1">
    <property type="nucleotide sequence ID" value="NC_048850.1"/>
</dbReference>
<protein>
    <recommendedName>
        <fullName evidence="3">Tail terminator</fullName>
    </recommendedName>
</protein>
<name>A0A6G6XJV0_9CAUD</name>
<dbReference type="KEGG" id="vg:55626940"/>
<dbReference type="EMBL" id="MN908688">
    <property type="protein sequence ID" value="QIG58389.1"/>
    <property type="molecule type" value="Genomic_DNA"/>
</dbReference>
<dbReference type="GeneID" id="55626940"/>
<evidence type="ECO:0000313" key="1">
    <source>
        <dbReference type="EMBL" id="QIG58389.1"/>
    </source>
</evidence>
<reference evidence="1 2" key="1">
    <citation type="submission" date="2020-01" db="EMBL/GenBank/DDBJ databases">
        <authorList>
            <person name="McLean J."/>
            <person name="Elizabeth H."/>
            <person name="Mathew S."/>
            <person name="Zack K.M."/>
            <person name="Garlena R.A."/>
            <person name="Russell D.A."/>
            <person name="Pope W.H."/>
            <person name="Jacobs-Sera D."/>
            <person name="Hatfull G.F."/>
        </authorList>
    </citation>
    <scope>NUCLEOTIDE SEQUENCE [LARGE SCALE GENOMIC DNA]</scope>
</reference>
<dbReference type="Proteomes" id="UP000503444">
    <property type="component" value="Segment"/>
</dbReference>
<accession>A0A6G6XJV0</accession>